<dbReference type="AlphaFoldDB" id="A0A1T4TFD9"/>
<dbReference type="CDD" id="cd17503">
    <property type="entry name" value="MFS_LmrB_MDR_like"/>
    <property type="match status" value="1"/>
</dbReference>
<accession>A0A1T4TFD9</accession>
<evidence type="ECO:0000259" key="9">
    <source>
        <dbReference type="PROSITE" id="PS50850"/>
    </source>
</evidence>
<evidence type="ECO:0000256" key="5">
    <source>
        <dbReference type="ARBA" id="ARBA00022692"/>
    </source>
</evidence>
<evidence type="ECO:0000313" key="11">
    <source>
        <dbReference type="Proteomes" id="UP000190092"/>
    </source>
</evidence>
<dbReference type="GO" id="GO:0005886">
    <property type="term" value="C:plasma membrane"/>
    <property type="evidence" value="ECO:0007669"/>
    <property type="project" value="UniProtKB-SubCell"/>
</dbReference>
<feature type="transmembrane region" description="Helical" evidence="8">
    <location>
        <begin position="266"/>
        <end position="287"/>
    </location>
</feature>
<feature type="transmembrane region" description="Helical" evidence="8">
    <location>
        <begin position="49"/>
        <end position="71"/>
    </location>
</feature>
<organism evidence="10 11">
    <name type="scientific">Enhydrobacter aerosaccus</name>
    <dbReference type="NCBI Taxonomy" id="225324"/>
    <lineage>
        <taxon>Bacteria</taxon>
        <taxon>Pseudomonadati</taxon>
        <taxon>Pseudomonadota</taxon>
        <taxon>Alphaproteobacteria</taxon>
        <taxon>Hyphomicrobiales</taxon>
        <taxon>Enhydrobacter</taxon>
    </lineage>
</organism>
<feature type="domain" description="Major facilitator superfamily (MFS) profile" evidence="9">
    <location>
        <begin position="12"/>
        <end position="523"/>
    </location>
</feature>
<sequence length="530" mass="58230">MDADALRRRRWLTVVVMMATIMQALDGTIANVALPNMQGSLSATQEQVAWVITSYIVSAAIATPLAGFCAVRFGVRRILVSSVIGFTIASMLCGAAQTLEQLVLFRALQGVCGASLVPLSQTLMMEAYRREEQGKAMAMWGVGTMLGPITGPTLGGWLTDEYSWRWVFYINLPVGILCTVGLMILVKNKAADSRRPFDLLGFTLLSIAIGTFQLMLDRGEQIDWFGAREIVIEAVVAGVAACMFVIHMLSDDHPFLPRDLFRDRNLMLGIIFTAITGLLMIVTATLLPPFLQQLKGYPVFTTGVVMAPRGVGTMLTMFLVSRLIGRMDARWLIAIGLSLCGISLYDMTQFTLDVDEGRVVWNGFLQGLGLGLIFPPLTTLAFATIPARIRTEGAAINALMRNLGASVGVAVLEATLSRNIQISRSEMAEHLTAFNPFWRLGTTPMEHGIPVDRSRLLDYMMPFGGSWPFGLVPTDDPSKLVAMWSEELTRQAATIAYLNDFRILGAATVIFIPLLFFMRRQAMLAVPTRR</sequence>
<feature type="transmembrane region" description="Helical" evidence="8">
    <location>
        <begin position="136"/>
        <end position="154"/>
    </location>
</feature>
<dbReference type="PANTHER" id="PTHR42718">
    <property type="entry name" value="MAJOR FACILITATOR SUPERFAMILY MULTIDRUG TRANSPORTER MFSC"/>
    <property type="match status" value="1"/>
</dbReference>
<feature type="transmembrane region" description="Helical" evidence="8">
    <location>
        <begin position="78"/>
        <end position="97"/>
    </location>
</feature>
<protein>
    <submittedName>
        <fullName evidence="10">MFS transporter, DHA2 family, multidrug resistance protein</fullName>
    </submittedName>
</protein>
<evidence type="ECO:0000256" key="4">
    <source>
        <dbReference type="ARBA" id="ARBA00022475"/>
    </source>
</evidence>
<name>A0A1T4TFD9_9HYPH</name>
<evidence type="ECO:0000256" key="1">
    <source>
        <dbReference type="ARBA" id="ARBA00004651"/>
    </source>
</evidence>
<feature type="transmembrane region" description="Helical" evidence="8">
    <location>
        <begin position="299"/>
        <end position="320"/>
    </location>
</feature>
<dbReference type="InterPro" id="IPR036259">
    <property type="entry name" value="MFS_trans_sf"/>
</dbReference>
<gene>
    <name evidence="10" type="ORF">SAMN02745126_06152</name>
</gene>
<dbReference type="RefSeq" id="WP_085937887.1">
    <property type="nucleotide sequence ID" value="NZ_FUWJ01000017.1"/>
</dbReference>
<feature type="transmembrane region" description="Helical" evidence="8">
    <location>
        <begin position="332"/>
        <end position="352"/>
    </location>
</feature>
<dbReference type="InterPro" id="IPR011701">
    <property type="entry name" value="MFS"/>
</dbReference>
<proteinExistence type="inferred from homology"/>
<evidence type="ECO:0000256" key="3">
    <source>
        <dbReference type="ARBA" id="ARBA00022448"/>
    </source>
</evidence>
<reference evidence="11" key="1">
    <citation type="submission" date="2017-02" db="EMBL/GenBank/DDBJ databases">
        <authorList>
            <person name="Varghese N."/>
            <person name="Submissions S."/>
        </authorList>
    </citation>
    <scope>NUCLEOTIDE SEQUENCE [LARGE SCALE GENOMIC DNA]</scope>
    <source>
        <strain evidence="11">ATCC 27094</strain>
    </source>
</reference>
<dbReference type="Gene3D" id="1.20.1250.20">
    <property type="entry name" value="MFS general substrate transporter like domains"/>
    <property type="match status" value="1"/>
</dbReference>
<feature type="transmembrane region" description="Helical" evidence="8">
    <location>
        <begin position="227"/>
        <end position="246"/>
    </location>
</feature>
<feature type="transmembrane region" description="Helical" evidence="8">
    <location>
        <begin position="12"/>
        <end position="34"/>
    </location>
</feature>
<feature type="transmembrane region" description="Helical" evidence="8">
    <location>
        <begin position="166"/>
        <end position="185"/>
    </location>
</feature>
<comment type="similarity">
    <text evidence="2">Belongs to the major facilitator superfamily. EmrB family.</text>
</comment>
<dbReference type="Proteomes" id="UP000190092">
    <property type="component" value="Unassembled WGS sequence"/>
</dbReference>
<feature type="transmembrane region" description="Helical" evidence="8">
    <location>
        <begin position="197"/>
        <end position="215"/>
    </location>
</feature>
<feature type="transmembrane region" description="Helical" evidence="8">
    <location>
        <begin position="364"/>
        <end position="385"/>
    </location>
</feature>
<evidence type="ECO:0000256" key="8">
    <source>
        <dbReference type="SAM" id="Phobius"/>
    </source>
</evidence>
<evidence type="ECO:0000256" key="2">
    <source>
        <dbReference type="ARBA" id="ARBA00008537"/>
    </source>
</evidence>
<comment type="subcellular location">
    <subcellularLocation>
        <location evidence="1">Cell membrane</location>
        <topology evidence="1">Multi-pass membrane protein</topology>
    </subcellularLocation>
</comment>
<dbReference type="InterPro" id="IPR020846">
    <property type="entry name" value="MFS_dom"/>
</dbReference>
<keyword evidence="3" id="KW-0813">Transport</keyword>
<dbReference type="Pfam" id="PF07690">
    <property type="entry name" value="MFS_1"/>
    <property type="match status" value="1"/>
</dbReference>
<dbReference type="OrthoDB" id="9771737at2"/>
<evidence type="ECO:0000256" key="7">
    <source>
        <dbReference type="ARBA" id="ARBA00023136"/>
    </source>
</evidence>
<dbReference type="PROSITE" id="PS50850">
    <property type="entry name" value="MFS"/>
    <property type="match status" value="1"/>
</dbReference>
<keyword evidence="5 8" id="KW-0812">Transmembrane</keyword>
<dbReference type="PANTHER" id="PTHR42718:SF9">
    <property type="entry name" value="MAJOR FACILITATOR SUPERFAMILY MULTIDRUG TRANSPORTER MFSC"/>
    <property type="match status" value="1"/>
</dbReference>
<keyword evidence="7 8" id="KW-0472">Membrane</keyword>
<keyword evidence="11" id="KW-1185">Reference proteome</keyword>
<dbReference type="GO" id="GO:0022857">
    <property type="term" value="F:transmembrane transporter activity"/>
    <property type="evidence" value="ECO:0007669"/>
    <property type="project" value="InterPro"/>
</dbReference>
<feature type="transmembrane region" description="Helical" evidence="8">
    <location>
        <begin position="103"/>
        <end position="124"/>
    </location>
</feature>
<dbReference type="PRINTS" id="PR01036">
    <property type="entry name" value="TCRTETB"/>
</dbReference>
<feature type="transmembrane region" description="Helical" evidence="8">
    <location>
        <begin position="501"/>
        <end position="518"/>
    </location>
</feature>
<dbReference type="EMBL" id="FUWJ01000017">
    <property type="protein sequence ID" value="SKA39166.1"/>
    <property type="molecule type" value="Genomic_DNA"/>
</dbReference>
<evidence type="ECO:0000313" key="10">
    <source>
        <dbReference type="EMBL" id="SKA39166.1"/>
    </source>
</evidence>
<dbReference type="SUPFAM" id="SSF103473">
    <property type="entry name" value="MFS general substrate transporter"/>
    <property type="match status" value="1"/>
</dbReference>
<dbReference type="NCBIfam" id="TIGR00711">
    <property type="entry name" value="efflux_EmrB"/>
    <property type="match status" value="1"/>
</dbReference>
<dbReference type="Gene3D" id="1.20.1720.10">
    <property type="entry name" value="Multidrug resistance protein D"/>
    <property type="match status" value="1"/>
</dbReference>
<keyword evidence="4" id="KW-1003">Cell membrane</keyword>
<dbReference type="InterPro" id="IPR004638">
    <property type="entry name" value="EmrB-like"/>
</dbReference>
<evidence type="ECO:0000256" key="6">
    <source>
        <dbReference type="ARBA" id="ARBA00022989"/>
    </source>
</evidence>
<dbReference type="STRING" id="225324.SAMN02745126_06152"/>
<keyword evidence="6 8" id="KW-1133">Transmembrane helix</keyword>